<dbReference type="Proteomes" id="UP000198607">
    <property type="component" value="Unassembled WGS sequence"/>
</dbReference>
<proteinExistence type="predicted"/>
<protein>
    <recommendedName>
        <fullName evidence="3">DUF3606 domain-containing protein</fullName>
    </recommendedName>
</protein>
<organism evidence="1 2">
    <name type="scientific">Propionivibrio dicarboxylicus</name>
    <dbReference type="NCBI Taxonomy" id="83767"/>
    <lineage>
        <taxon>Bacteria</taxon>
        <taxon>Pseudomonadati</taxon>
        <taxon>Pseudomonadota</taxon>
        <taxon>Betaproteobacteria</taxon>
        <taxon>Rhodocyclales</taxon>
        <taxon>Rhodocyclaceae</taxon>
        <taxon>Propionivibrio</taxon>
    </lineage>
</organism>
<dbReference type="RefSeq" id="WP_091937688.1">
    <property type="nucleotide sequence ID" value="NZ_FNCY01000008.1"/>
</dbReference>
<evidence type="ECO:0008006" key="3">
    <source>
        <dbReference type="Google" id="ProtNLM"/>
    </source>
</evidence>
<dbReference type="InterPro" id="IPR022037">
    <property type="entry name" value="DUF3606"/>
</dbReference>
<reference evidence="1 2" key="1">
    <citation type="submission" date="2016-10" db="EMBL/GenBank/DDBJ databases">
        <authorList>
            <person name="de Groot N.N."/>
        </authorList>
    </citation>
    <scope>NUCLEOTIDE SEQUENCE [LARGE SCALE GENOMIC DNA]</scope>
    <source>
        <strain evidence="1 2">DSM 5885</strain>
    </source>
</reference>
<evidence type="ECO:0000313" key="1">
    <source>
        <dbReference type="EMBL" id="SDH70160.1"/>
    </source>
</evidence>
<name>A0A1G8EK00_9RHOO</name>
<dbReference type="Pfam" id="PF12244">
    <property type="entry name" value="DUF3606"/>
    <property type="match status" value="1"/>
</dbReference>
<dbReference type="OrthoDB" id="7030114at2"/>
<dbReference type="STRING" id="83767.SAMN05660652_02106"/>
<dbReference type="EMBL" id="FNCY01000008">
    <property type="protein sequence ID" value="SDH70160.1"/>
    <property type="molecule type" value="Genomic_DNA"/>
</dbReference>
<accession>A0A1G8EK00</accession>
<dbReference type="AlphaFoldDB" id="A0A1G8EK00"/>
<gene>
    <name evidence="1" type="ORF">SAMN05660652_02106</name>
</gene>
<evidence type="ECO:0000313" key="2">
    <source>
        <dbReference type="Proteomes" id="UP000198607"/>
    </source>
</evidence>
<keyword evidence="2" id="KW-1185">Reference proteome</keyword>
<sequence>MVDNLKIKQPQDPTKINIHETWELDYWSKKFGVSKDKIIQAVKAVGPSTAQVKQHLRA</sequence>